<protein>
    <submittedName>
        <fullName evidence="1">Uncharacterized protein</fullName>
    </submittedName>
</protein>
<evidence type="ECO:0000313" key="1">
    <source>
        <dbReference type="EMBL" id="DAE14539.1"/>
    </source>
</evidence>
<reference evidence="1" key="1">
    <citation type="journal article" date="2021" name="Proc. Natl. Acad. Sci. U.S.A.">
        <title>A Catalog of Tens of Thousands of Viruses from Human Metagenomes Reveals Hidden Associations with Chronic Diseases.</title>
        <authorList>
            <person name="Tisza M.J."/>
            <person name="Buck C.B."/>
        </authorList>
    </citation>
    <scope>NUCLEOTIDE SEQUENCE</scope>
    <source>
        <strain evidence="1">CtsTh7</strain>
    </source>
</reference>
<organism evidence="1">
    <name type="scientific">Inoviridae sp. ctsTh7</name>
    <dbReference type="NCBI Taxonomy" id="2825785"/>
    <lineage>
        <taxon>Viruses</taxon>
        <taxon>Monodnaviria</taxon>
        <taxon>Loebvirae</taxon>
        <taxon>Hofneiviricota</taxon>
        <taxon>Faserviricetes</taxon>
        <taxon>Tubulavirales</taxon>
        <taxon>Inoviridae</taxon>
    </lineage>
</organism>
<sequence length="39" mass="4739">MLITWKRVQDNIPVMGNFTERKVKQYESIFSRCSGYEFH</sequence>
<dbReference type="EMBL" id="BK015585">
    <property type="protein sequence ID" value="DAE14539.1"/>
    <property type="molecule type" value="Genomic_DNA"/>
</dbReference>
<proteinExistence type="predicted"/>
<accession>A0A8S5Q6X7</accession>
<name>A0A8S5Q6X7_9VIRU</name>